<evidence type="ECO:0000256" key="4">
    <source>
        <dbReference type="ARBA" id="ARBA00022679"/>
    </source>
</evidence>
<keyword evidence="4 5" id="KW-0808">Transferase</keyword>
<evidence type="ECO:0000256" key="1">
    <source>
        <dbReference type="ARBA" id="ARBA00022602"/>
    </source>
</evidence>
<proteinExistence type="inferred from homology"/>
<dbReference type="RefSeq" id="WP_184767494.1">
    <property type="nucleotide sequence ID" value="NZ_JACHGI010000001.1"/>
</dbReference>
<dbReference type="NCBIfam" id="TIGR00421">
    <property type="entry name" value="ubiX_pad"/>
    <property type="match status" value="1"/>
</dbReference>
<reference evidence="7 8" key="1">
    <citation type="submission" date="2020-08" db="EMBL/GenBank/DDBJ databases">
        <title>Genomic Encyclopedia of Type Strains, Phase IV (KMG-IV): sequencing the most valuable type-strain genomes for metagenomic binning, comparative biology and taxonomic classification.</title>
        <authorList>
            <person name="Goeker M."/>
        </authorList>
    </citation>
    <scope>NUCLEOTIDE SEQUENCE [LARGE SCALE GENOMIC DNA]</scope>
    <source>
        <strain evidence="7 8">DSM 17454</strain>
    </source>
</reference>
<dbReference type="InterPro" id="IPR003382">
    <property type="entry name" value="Flavoprotein"/>
</dbReference>
<comment type="caution">
    <text evidence="5">Lacks conserved residue(s) required for the propagation of feature annotation.</text>
</comment>
<dbReference type="PANTHER" id="PTHR43374:SF1">
    <property type="entry name" value="FLAVIN PRENYLTRANSFERASE PAD1, MITOCHONDRIAL"/>
    <property type="match status" value="1"/>
</dbReference>
<feature type="domain" description="Flavoprotein" evidence="6">
    <location>
        <begin position="3"/>
        <end position="163"/>
    </location>
</feature>
<dbReference type="Gene3D" id="3.40.50.1950">
    <property type="entry name" value="Flavin prenyltransferase-like"/>
    <property type="match status" value="1"/>
</dbReference>
<dbReference type="GO" id="GO:0016831">
    <property type="term" value="F:carboxy-lyase activity"/>
    <property type="evidence" value="ECO:0007669"/>
    <property type="project" value="TreeGrafter"/>
</dbReference>
<dbReference type="HAMAP" id="MF_01984">
    <property type="entry name" value="ubiX_pad"/>
    <property type="match status" value="1"/>
</dbReference>
<dbReference type="InterPro" id="IPR036551">
    <property type="entry name" value="Flavin_trans-like"/>
</dbReference>
<keyword evidence="1 5" id="KW-0637">Prenyltransferase</keyword>
<gene>
    <name evidence="5" type="primary">ubiX</name>
    <name evidence="7" type="ORF">HNQ96_000819</name>
</gene>
<accession>A0A8E1WAU8</accession>
<dbReference type="AlphaFoldDB" id="A0A8E1WAU8"/>
<dbReference type="EMBL" id="JACHGI010000001">
    <property type="protein sequence ID" value="MBB6464972.1"/>
    <property type="molecule type" value="Genomic_DNA"/>
</dbReference>
<dbReference type="GO" id="GO:0106141">
    <property type="term" value="F:flavin prenyltransferase activity"/>
    <property type="evidence" value="ECO:0007669"/>
    <property type="project" value="UniProtKB-EC"/>
</dbReference>
<feature type="binding site" evidence="5">
    <location>
        <position position="154"/>
    </location>
    <ligand>
        <name>dimethylallyl phosphate</name>
        <dbReference type="ChEBI" id="CHEBI:88052"/>
    </ligand>
</feature>
<name>A0A8E1WAU8_9HYPH</name>
<evidence type="ECO:0000259" key="6">
    <source>
        <dbReference type="Pfam" id="PF02441"/>
    </source>
</evidence>
<protein>
    <recommendedName>
        <fullName evidence="5">Flavin prenyltransferase UbiX</fullName>
        <ecNumber evidence="5">2.5.1.129</ecNumber>
    </recommendedName>
</protein>
<feature type="binding site" evidence="5">
    <location>
        <begin position="89"/>
        <end position="92"/>
    </location>
    <ligand>
        <name>FMN</name>
        <dbReference type="ChEBI" id="CHEBI:58210"/>
    </ligand>
</feature>
<sequence>MTKRIILGIAGASGSGLALETLRQLAKAGAETHLVVSMGARATIQHELGDEGLARITELASRVHSPHDMTAPIASGSFPNDGMIVVPCSMRTLSAIAHGLGDNLLTRAADVALKEKRRLVVVPREAPLHEGHLRSMLTLARLGATIAPPMPPFYVGMHSIDEMLREIAARLLNWVGVDPGSDMTRWSGLPQGRLPSRELDL</sequence>
<feature type="binding site" evidence="5">
    <location>
        <position position="170"/>
    </location>
    <ligand>
        <name>dimethylallyl phosphate</name>
        <dbReference type="ChEBI" id="CHEBI:88052"/>
    </ligand>
</feature>
<dbReference type="EC" id="2.5.1.129" evidence="5"/>
<comment type="function">
    <text evidence="5">Flavin prenyltransferase that catalyzes the synthesis of the prenylated FMN cofactor (prenyl-FMN) for 4-hydroxy-3-polyprenylbenzoic acid decarboxylase UbiD. The prenyltransferase is metal-independent and links a dimethylallyl moiety from dimethylallyl monophosphate (DMAP) to the flavin N5 and C6 atoms of FMN.</text>
</comment>
<keyword evidence="3 5" id="KW-0288">FMN</keyword>
<dbReference type="Pfam" id="PF02441">
    <property type="entry name" value="Flavoprotein"/>
    <property type="match status" value="1"/>
</dbReference>
<dbReference type="Proteomes" id="UP000532373">
    <property type="component" value="Unassembled WGS sequence"/>
</dbReference>
<evidence type="ECO:0000313" key="8">
    <source>
        <dbReference type="Proteomes" id="UP000532373"/>
    </source>
</evidence>
<evidence type="ECO:0000256" key="5">
    <source>
        <dbReference type="HAMAP-Rule" id="MF_01984"/>
    </source>
</evidence>
<feature type="binding site" evidence="5">
    <location>
        <begin position="11"/>
        <end position="13"/>
    </location>
    <ligand>
        <name>FMN</name>
        <dbReference type="ChEBI" id="CHEBI:58210"/>
    </ligand>
</feature>
<comment type="caution">
    <text evidence="7">The sequence shown here is derived from an EMBL/GenBank/DDBJ whole genome shotgun (WGS) entry which is preliminary data.</text>
</comment>
<evidence type="ECO:0000256" key="2">
    <source>
        <dbReference type="ARBA" id="ARBA00022630"/>
    </source>
</evidence>
<dbReference type="SUPFAM" id="SSF52507">
    <property type="entry name" value="Homo-oligomeric flavin-containing Cys decarboxylases, HFCD"/>
    <property type="match status" value="1"/>
</dbReference>
<evidence type="ECO:0000313" key="7">
    <source>
        <dbReference type="EMBL" id="MBB6464972.1"/>
    </source>
</evidence>
<feature type="binding site" evidence="5">
    <location>
        <position position="37"/>
    </location>
    <ligand>
        <name>FMN</name>
        <dbReference type="ChEBI" id="CHEBI:58210"/>
    </ligand>
</feature>
<keyword evidence="2 5" id="KW-0285">Flavoprotein</keyword>
<comment type="catalytic activity">
    <reaction evidence="5">
        <text>dimethylallyl phosphate + FMNH2 = prenylated FMNH2 + phosphate</text>
        <dbReference type="Rhea" id="RHEA:37743"/>
        <dbReference type="ChEBI" id="CHEBI:43474"/>
        <dbReference type="ChEBI" id="CHEBI:57618"/>
        <dbReference type="ChEBI" id="CHEBI:87467"/>
        <dbReference type="ChEBI" id="CHEBI:88052"/>
        <dbReference type="EC" id="2.5.1.129"/>
    </reaction>
</comment>
<dbReference type="NCBIfam" id="NF004685">
    <property type="entry name" value="PRK06029.1"/>
    <property type="match status" value="1"/>
</dbReference>
<organism evidence="7 8">
    <name type="scientific">Aminobacter carboxidus</name>
    <dbReference type="NCBI Taxonomy" id="376165"/>
    <lineage>
        <taxon>Bacteria</taxon>
        <taxon>Pseudomonadati</taxon>
        <taxon>Pseudomonadota</taxon>
        <taxon>Alphaproteobacteria</taxon>
        <taxon>Hyphomicrobiales</taxon>
        <taxon>Phyllobacteriaceae</taxon>
        <taxon>Aminobacter</taxon>
    </lineage>
</organism>
<feature type="binding site" evidence="5">
    <location>
        <position position="124"/>
    </location>
    <ligand>
        <name>FMN</name>
        <dbReference type="ChEBI" id="CHEBI:58210"/>
    </ligand>
</feature>
<dbReference type="InterPro" id="IPR004507">
    <property type="entry name" value="UbiX-like"/>
</dbReference>
<keyword evidence="7" id="KW-0456">Lyase</keyword>
<dbReference type="PANTHER" id="PTHR43374">
    <property type="entry name" value="FLAVIN PRENYLTRANSFERASE"/>
    <property type="match status" value="1"/>
</dbReference>
<comment type="similarity">
    <text evidence="5">Belongs to the UbiX/PAD1 family.</text>
</comment>
<evidence type="ECO:0000256" key="3">
    <source>
        <dbReference type="ARBA" id="ARBA00022643"/>
    </source>
</evidence>